<gene>
    <name evidence="3" type="ORF">SE15_06915</name>
</gene>
<proteinExistence type="predicted"/>
<dbReference type="GO" id="GO:0016757">
    <property type="term" value="F:glycosyltransferase activity"/>
    <property type="evidence" value="ECO:0007669"/>
    <property type="project" value="InterPro"/>
</dbReference>
<dbReference type="OrthoDB" id="9804196at2"/>
<evidence type="ECO:0000259" key="2">
    <source>
        <dbReference type="Pfam" id="PF13439"/>
    </source>
</evidence>
<accession>A0A0P6YLA8</accession>
<dbReference type="Proteomes" id="UP000050544">
    <property type="component" value="Unassembled WGS sequence"/>
</dbReference>
<comment type="caution">
    <text evidence="3">The sequence shown here is derived from an EMBL/GenBank/DDBJ whole genome shotgun (WGS) entry which is preliminary data.</text>
</comment>
<feature type="domain" description="Glycosyltransferase subfamily 4-like N-terminal" evidence="2">
    <location>
        <begin position="17"/>
        <end position="199"/>
    </location>
</feature>
<dbReference type="SUPFAM" id="SSF53756">
    <property type="entry name" value="UDP-Glycosyltransferase/glycogen phosphorylase"/>
    <property type="match status" value="1"/>
</dbReference>
<reference evidence="3 4" key="1">
    <citation type="submission" date="2015-07" db="EMBL/GenBank/DDBJ databases">
        <title>Whole genome sequence of Thermanaerothrix daxensis DSM 23592.</title>
        <authorList>
            <person name="Hemp J."/>
            <person name="Ward L.M."/>
            <person name="Pace L.A."/>
            <person name="Fischer W.W."/>
        </authorList>
    </citation>
    <scope>NUCLEOTIDE SEQUENCE [LARGE SCALE GENOMIC DNA]</scope>
    <source>
        <strain evidence="3 4">GNS-1</strain>
    </source>
</reference>
<evidence type="ECO:0008006" key="5">
    <source>
        <dbReference type="Google" id="ProtNLM"/>
    </source>
</evidence>
<protein>
    <recommendedName>
        <fullName evidence="5">Glycosyl transferase family 1</fullName>
    </recommendedName>
</protein>
<dbReference type="InterPro" id="IPR050194">
    <property type="entry name" value="Glycosyltransferase_grp1"/>
</dbReference>
<dbReference type="Pfam" id="PF13439">
    <property type="entry name" value="Glyco_transf_4"/>
    <property type="match status" value="1"/>
</dbReference>
<evidence type="ECO:0000313" key="3">
    <source>
        <dbReference type="EMBL" id="KPL83404.1"/>
    </source>
</evidence>
<dbReference type="Gene3D" id="3.40.50.2000">
    <property type="entry name" value="Glycogen Phosphorylase B"/>
    <property type="match status" value="2"/>
</dbReference>
<dbReference type="PANTHER" id="PTHR45947">
    <property type="entry name" value="SULFOQUINOVOSYL TRANSFERASE SQD2"/>
    <property type="match status" value="1"/>
</dbReference>
<feature type="domain" description="Glycosyl transferase family 1" evidence="1">
    <location>
        <begin position="209"/>
        <end position="361"/>
    </location>
</feature>
<dbReference type="InterPro" id="IPR001296">
    <property type="entry name" value="Glyco_trans_1"/>
</dbReference>
<dbReference type="RefSeq" id="WP_054521385.1">
    <property type="nucleotide sequence ID" value="NZ_LGKO01000003.1"/>
</dbReference>
<name>A0A0P6YLA8_9CHLR</name>
<dbReference type="STRING" id="869279.SE15_06915"/>
<dbReference type="EMBL" id="LGKO01000003">
    <property type="protein sequence ID" value="KPL83404.1"/>
    <property type="molecule type" value="Genomic_DNA"/>
</dbReference>
<evidence type="ECO:0000259" key="1">
    <source>
        <dbReference type="Pfam" id="PF00534"/>
    </source>
</evidence>
<evidence type="ECO:0000313" key="4">
    <source>
        <dbReference type="Proteomes" id="UP000050544"/>
    </source>
</evidence>
<sequence>MKVLIVTTAFPRWLGDGRGNFVFEAAKAIKGQGWDVRVIAMHTPGASTHEWMDGIEVIRPRYLPEPWEILARESAGLPQAWRTNPWTRLAIIPFLVTHALAVMRYAADADIVHANWTLSGMITWLTYWWHRKPFVVTVHGSDVFQATKSKLIREMTRIVLSSPKTRNIIAVSDALANHMKRMNLPGEKIYVIPDGVDVSFFHPPESDFRENEILYVGSLTYLKGVDILIRAFANLEAKWDYRLVIAGEGTYRHELETLVHTLGLERKVEFLGPLSREEVAKRMRRAKIFVLPSRSEGLGVVLLEALASGTPCVASREGGIPEVITPDVGLLFEPGDVDGLVRAICQLLEQDLKKIGENARRKALEHYDWNKVAMKILHVYRASHFR</sequence>
<dbReference type="AlphaFoldDB" id="A0A0P6YLA8"/>
<keyword evidence="4" id="KW-1185">Reference proteome</keyword>
<dbReference type="Pfam" id="PF00534">
    <property type="entry name" value="Glycos_transf_1"/>
    <property type="match status" value="1"/>
</dbReference>
<organism evidence="3 4">
    <name type="scientific">Thermanaerothrix daxensis</name>
    <dbReference type="NCBI Taxonomy" id="869279"/>
    <lineage>
        <taxon>Bacteria</taxon>
        <taxon>Bacillati</taxon>
        <taxon>Chloroflexota</taxon>
        <taxon>Anaerolineae</taxon>
        <taxon>Anaerolineales</taxon>
        <taxon>Anaerolineaceae</taxon>
        <taxon>Thermanaerothrix</taxon>
    </lineage>
</organism>
<dbReference type="PANTHER" id="PTHR45947:SF3">
    <property type="entry name" value="SULFOQUINOVOSYL TRANSFERASE SQD2"/>
    <property type="match status" value="1"/>
</dbReference>
<dbReference type="InterPro" id="IPR028098">
    <property type="entry name" value="Glyco_trans_4-like_N"/>
</dbReference>